<proteinExistence type="predicted"/>
<reference evidence="2" key="2">
    <citation type="submission" date="2018-05" db="EMBL/GenBank/DDBJ databases">
        <title>OgluRS3 (Oryza glumaepatula Reference Sequence Version 3).</title>
        <authorList>
            <person name="Zhang J."/>
            <person name="Kudrna D."/>
            <person name="Lee S."/>
            <person name="Talag J."/>
            <person name="Welchert J."/>
            <person name="Wing R.A."/>
        </authorList>
    </citation>
    <scope>NUCLEOTIDE SEQUENCE [LARGE SCALE GENOMIC DNA]</scope>
</reference>
<dbReference type="Gramene" id="OGLUM04G30850.1">
    <property type="protein sequence ID" value="OGLUM04G30850.1"/>
    <property type="gene ID" value="OGLUM04G30850"/>
</dbReference>
<reference evidence="2" key="1">
    <citation type="submission" date="2015-04" db="UniProtKB">
        <authorList>
            <consortium name="EnsemblPlants"/>
        </authorList>
    </citation>
    <scope>IDENTIFICATION</scope>
</reference>
<evidence type="ECO:0000313" key="3">
    <source>
        <dbReference type="Proteomes" id="UP000026961"/>
    </source>
</evidence>
<dbReference type="HOGENOM" id="CLU_2430656_0_0_1"/>
<dbReference type="Proteomes" id="UP000026961">
    <property type="component" value="Chromosome 4"/>
</dbReference>
<dbReference type="AlphaFoldDB" id="A0A0D9ZSX6"/>
<dbReference type="EnsemblPlants" id="OGLUM04G30850.1">
    <property type="protein sequence ID" value="OGLUM04G30850.1"/>
    <property type="gene ID" value="OGLUM04G30850"/>
</dbReference>
<name>A0A0D9ZSX6_9ORYZ</name>
<feature type="compositionally biased region" description="Basic residues" evidence="1">
    <location>
        <begin position="82"/>
        <end position="91"/>
    </location>
</feature>
<feature type="region of interest" description="Disordered" evidence="1">
    <location>
        <begin position="67"/>
        <end position="91"/>
    </location>
</feature>
<organism evidence="2">
    <name type="scientific">Oryza glumipatula</name>
    <dbReference type="NCBI Taxonomy" id="40148"/>
    <lineage>
        <taxon>Eukaryota</taxon>
        <taxon>Viridiplantae</taxon>
        <taxon>Streptophyta</taxon>
        <taxon>Embryophyta</taxon>
        <taxon>Tracheophyta</taxon>
        <taxon>Spermatophyta</taxon>
        <taxon>Magnoliopsida</taxon>
        <taxon>Liliopsida</taxon>
        <taxon>Poales</taxon>
        <taxon>Poaceae</taxon>
        <taxon>BOP clade</taxon>
        <taxon>Oryzoideae</taxon>
        <taxon>Oryzeae</taxon>
        <taxon>Oryzinae</taxon>
        <taxon>Oryza</taxon>
    </lineage>
</organism>
<sequence>MIFRLEGEGPPLEEKQPRWGICDQRGGIRRPARLEAVAQRGAVDETSIELLHASLCLSLLDMAAASSVEPPSVGSNGEWRRARGRRFQPVK</sequence>
<keyword evidence="3" id="KW-1185">Reference proteome</keyword>
<accession>A0A0D9ZSX6</accession>
<evidence type="ECO:0000313" key="2">
    <source>
        <dbReference type="EnsemblPlants" id="OGLUM04G30850.1"/>
    </source>
</evidence>
<protein>
    <submittedName>
        <fullName evidence="2">Uncharacterized protein</fullName>
    </submittedName>
</protein>
<evidence type="ECO:0000256" key="1">
    <source>
        <dbReference type="SAM" id="MobiDB-lite"/>
    </source>
</evidence>